<gene>
    <name evidence="3" type="ORF">CR513_26051</name>
</gene>
<accession>A0A371GMV6</accession>
<organism evidence="3 4">
    <name type="scientific">Mucuna pruriens</name>
    <name type="common">Velvet bean</name>
    <name type="synonym">Dolichos pruriens</name>
    <dbReference type="NCBI Taxonomy" id="157652"/>
    <lineage>
        <taxon>Eukaryota</taxon>
        <taxon>Viridiplantae</taxon>
        <taxon>Streptophyta</taxon>
        <taxon>Embryophyta</taxon>
        <taxon>Tracheophyta</taxon>
        <taxon>Spermatophyta</taxon>
        <taxon>Magnoliopsida</taxon>
        <taxon>eudicotyledons</taxon>
        <taxon>Gunneridae</taxon>
        <taxon>Pentapetalae</taxon>
        <taxon>rosids</taxon>
        <taxon>fabids</taxon>
        <taxon>Fabales</taxon>
        <taxon>Fabaceae</taxon>
        <taxon>Papilionoideae</taxon>
        <taxon>50 kb inversion clade</taxon>
        <taxon>NPAAA clade</taxon>
        <taxon>indigoferoid/millettioid clade</taxon>
        <taxon>Phaseoleae</taxon>
        <taxon>Mucuna</taxon>
    </lineage>
</organism>
<dbReference type="Gene3D" id="2.40.70.10">
    <property type="entry name" value="Acid Proteases"/>
    <property type="match status" value="1"/>
</dbReference>
<protein>
    <recommendedName>
        <fullName evidence="2">Retrotransposon gag domain-containing protein</fullName>
    </recommendedName>
</protein>
<dbReference type="EMBL" id="QJKJ01005008">
    <property type="protein sequence ID" value="RDX91892.1"/>
    <property type="molecule type" value="Genomic_DNA"/>
</dbReference>
<reference evidence="3" key="1">
    <citation type="submission" date="2018-05" db="EMBL/GenBank/DDBJ databases">
        <title>Draft genome of Mucuna pruriens seed.</title>
        <authorList>
            <person name="Nnadi N.E."/>
            <person name="Vos R."/>
            <person name="Hasami M.H."/>
            <person name="Devisetty U.K."/>
            <person name="Aguiy J.C."/>
        </authorList>
    </citation>
    <scope>NUCLEOTIDE SEQUENCE [LARGE SCALE GENOMIC DNA]</scope>
    <source>
        <strain evidence="3">JCA_2017</strain>
    </source>
</reference>
<dbReference type="Pfam" id="PF03732">
    <property type="entry name" value="Retrotrans_gag"/>
    <property type="match status" value="2"/>
</dbReference>
<dbReference type="OrthoDB" id="1414696at2759"/>
<dbReference type="PANTHER" id="PTHR33223:SF3">
    <property type="match status" value="1"/>
</dbReference>
<feature type="compositionally biased region" description="Basic and acidic residues" evidence="1">
    <location>
        <begin position="629"/>
        <end position="642"/>
    </location>
</feature>
<comment type="caution">
    <text evidence="3">The sequence shown here is derived from an EMBL/GenBank/DDBJ whole genome shotgun (WGS) entry which is preliminary data.</text>
</comment>
<evidence type="ECO:0000313" key="3">
    <source>
        <dbReference type="EMBL" id="RDX91892.1"/>
    </source>
</evidence>
<feature type="domain" description="Retrotransposon gag" evidence="2">
    <location>
        <begin position="18"/>
        <end position="101"/>
    </location>
</feature>
<dbReference type="CDD" id="cd00303">
    <property type="entry name" value="retropepsin_like"/>
    <property type="match status" value="1"/>
</dbReference>
<keyword evidence="4" id="KW-1185">Reference proteome</keyword>
<feature type="region of interest" description="Disordered" evidence="1">
    <location>
        <begin position="621"/>
        <end position="642"/>
    </location>
</feature>
<dbReference type="InterPro" id="IPR021109">
    <property type="entry name" value="Peptidase_aspartic_dom_sf"/>
</dbReference>
<dbReference type="InterPro" id="IPR005162">
    <property type="entry name" value="Retrotrans_gag_dom"/>
</dbReference>
<name>A0A371GMV6_MUCPR</name>
<dbReference type="Proteomes" id="UP000257109">
    <property type="component" value="Unassembled WGS sequence"/>
</dbReference>
<feature type="domain" description="Retrotransposon gag" evidence="2">
    <location>
        <begin position="347"/>
        <end position="415"/>
    </location>
</feature>
<evidence type="ECO:0000313" key="4">
    <source>
        <dbReference type="Proteomes" id="UP000257109"/>
    </source>
</evidence>
<proteinExistence type="predicted"/>
<dbReference type="PANTHER" id="PTHR33223">
    <property type="entry name" value="CCHC-TYPE DOMAIN-CONTAINING PROTEIN"/>
    <property type="match status" value="1"/>
</dbReference>
<evidence type="ECO:0000256" key="1">
    <source>
        <dbReference type="SAM" id="MobiDB-lite"/>
    </source>
</evidence>
<dbReference type="AlphaFoldDB" id="A0A371GMV6"/>
<evidence type="ECO:0000259" key="2">
    <source>
        <dbReference type="Pfam" id="PF03732"/>
    </source>
</evidence>
<feature type="non-terminal residue" evidence="3">
    <location>
        <position position="818"/>
    </location>
</feature>
<sequence length="818" mass="92437">MIPHGIPEDYIKMKTFPFTLDGVTKDWLYLQLVLFNTWGYVKRIFLEKFFTAFKTTLICGIRQHNGETLYEYWERLNKMCATCPYHQIYEQLLIRCLYEGLMLIDRSMIDIASGGALVDKTPTIGRNLISNMEGNTHQFGVRGSTTSKVVNKLAIRQYHTSPLARVCGICGSIEHPIDACPTLQETEPNNAEFTFLGGFFQADGYKQHSVQQNVIARIEDLQTHIGQLATTMNNCIRNIVVNNNNSSDSVSSFDNNSHVTNTSGFVEYRSTNNFAEPEQMENNDRTLKELAMPDVTYELKSGFIHLLLKFHGLSREDPHKHLKESHVVCSTMRPQGIPEDYIKMKAFPLSLDGATKDWLYLQLVLFNTWGDMKRMFLEKFFLASRTTTIRKEIYGIRQHSGETLHEYWERFNKSINGQDASNSKALDLQYGEQYTIVWDQRSRPTPNESVVYVLLWSTLLTCAPHCNRPSQTIQRVVTSTGRNHIRVSHLIINISGSNHFSQGRVKGDTQLSDLNLLQMSKRLSTINSAIPGITVLAATTIKSANSRQLTISRGPNEAISSKQLGVPTNHELQQYVVPAKYEHHHSRPQDQPALTNNAESNVSAVTLRSGRELSQITLQQELRPTDTNSKLDADSETPKARQPKIDEELLRMLQKVEIHILLLDAIKQIPKYAKFLKELCVHKRKNMKGGVELGGIVLALTRNEDFIVGAQQALPKKCRDPKIFSIPCTIGNCTFANAMLDLGASINVMPISIYKSLNFGDLEPIGMTMQLANRSVVQSLGILEDVLVQVNELIFPTDFYVLDMEDETSRKGSTLILG</sequence>